<evidence type="ECO:0000313" key="1">
    <source>
        <dbReference type="EMBL" id="NJQ07918.1"/>
    </source>
</evidence>
<keyword evidence="1" id="KW-0808">Transferase</keyword>
<name>A0A7X6I0M5_9ACTN</name>
<evidence type="ECO:0000313" key="2">
    <source>
        <dbReference type="Proteomes" id="UP000578686"/>
    </source>
</evidence>
<protein>
    <submittedName>
        <fullName evidence="1">SAM-dependent methyltransferase</fullName>
    </submittedName>
</protein>
<comment type="caution">
    <text evidence="1">The sequence shown here is derived from an EMBL/GenBank/DDBJ whole genome shotgun (WGS) entry which is preliminary data.</text>
</comment>
<gene>
    <name evidence="1" type="ORF">HCN56_20605</name>
</gene>
<dbReference type="EMBL" id="JAAVJD010000215">
    <property type="protein sequence ID" value="NJQ07918.1"/>
    <property type="molecule type" value="Genomic_DNA"/>
</dbReference>
<dbReference type="InterPro" id="IPR029063">
    <property type="entry name" value="SAM-dependent_MTases_sf"/>
</dbReference>
<reference evidence="1 2" key="1">
    <citation type="submission" date="2020-03" db="EMBL/GenBank/DDBJ databases">
        <title>Draft genome of Streptomyces sp. ventii, isolated from the Axial Seamount in the Pacific Ocean, and resequencing of the two type strains Streptomyces lonarensis strain NCL 716 and Streptomyces bohaiensis strain 11A07.</title>
        <authorList>
            <person name="Loughran R.M."/>
            <person name="Pfannmuller K.M."/>
            <person name="Wasson B.J."/>
            <person name="Deadmond M.C."/>
            <person name="Paddock B.E."/>
            <person name="Koyack M.J."/>
            <person name="Gallegos D.A."/>
            <person name="Mitchell E.A."/>
            <person name="Ushijima B."/>
            <person name="Saw J.H."/>
            <person name="Mcphail K.L."/>
            <person name="Videau P."/>
        </authorList>
    </citation>
    <scope>NUCLEOTIDE SEQUENCE [LARGE SCALE GENOMIC DNA]</scope>
    <source>
        <strain evidence="1 2">NCL716</strain>
    </source>
</reference>
<organism evidence="1 2">
    <name type="scientific">Streptomyces lonarensis</name>
    <dbReference type="NCBI Taxonomy" id="700599"/>
    <lineage>
        <taxon>Bacteria</taxon>
        <taxon>Bacillati</taxon>
        <taxon>Actinomycetota</taxon>
        <taxon>Actinomycetes</taxon>
        <taxon>Kitasatosporales</taxon>
        <taxon>Streptomycetaceae</taxon>
        <taxon>Streptomyces</taxon>
    </lineage>
</organism>
<dbReference type="InterPro" id="IPR006764">
    <property type="entry name" value="SAM_dep_MeTrfase_SAV2177_type"/>
</dbReference>
<dbReference type="SUPFAM" id="SSF53335">
    <property type="entry name" value="S-adenosyl-L-methionine-dependent methyltransferases"/>
    <property type="match status" value="1"/>
</dbReference>
<dbReference type="AlphaFoldDB" id="A0A7X6I0M5"/>
<dbReference type="GO" id="GO:0008168">
    <property type="term" value="F:methyltransferase activity"/>
    <property type="evidence" value="ECO:0007669"/>
    <property type="project" value="UniProtKB-KW"/>
</dbReference>
<dbReference type="Proteomes" id="UP000578686">
    <property type="component" value="Unassembled WGS sequence"/>
</dbReference>
<proteinExistence type="predicted"/>
<dbReference type="GO" id="GO:0032259">
    <property type="term" value="P:methylation"/>
    <property type="evidence" value="ECO:0007669"/>
    <property type="project" value="UniProtKB-KW"/>
</dbReference>
<dbReference type="Pfam" id="PF04672">
    <property type="entry name" value="Methyltransf_19"/>
    <property type="match status" value="1"/>
</dbReference>
<dbReference type="PIRSF" id="PIRSF017393">
    <property type="entry name" value="MTase_SAV2177"/>
    <property type="match status" value="1"/>
</dbReference>
<keyword evidence="1" id="KW-0489">Methyltransferase</keyword>
<dbReference type="Gene3D" id="3.40.50.150">
    <property type="entry name" value="Vaccinia Virus protein VP39"/>
    <property type="match status" value="1"/>
</dbReference>
<accession>A0A7X6I0M5</accession>
<keyword evidence="2" id="KW-1185">Reference proteome</keyword>
<sequence>MYDWLLGGKDNFASDREACDELLRIAPSTRELAVINRLYLKRVVHWLASNGIRQFLDHGSGLPTQDNVHQVAQRVDEKCNVIYVDNDPVVLAHGRAALDENERTAVIQADMRDTEGIFAHPDTRQLLDLNEPVAALFVSVLHCIPDSDDPWGLVRRVVDRLPSGSYVVVCQLASDDQAVRESVTEFMRETTGGTWGRVRSFDEVNRYFEGLELVDEPTDVSLWQPDSDVSPRQATQEWIEYGALARKP</sequence>